<reference evidence="15" key="1">
    <citation type="journal article" date="2020" name="Fungal Divers.">
        <title>Resolving the Mortierellaceae phylogeny through synthesis of multi-gene phylogenetics and phylogenomics.</title>
        <authorList>
            <person name="Vandepol N."/>
            <person name="Liber J."/>
            <person name="Desiro A."/>
            <person name="Na H."/>
            <person name="Kennedy M."/>
            <person name="Barry K."/>
            <person name="Grigoriev I.V."/>
            <person name="Miller A.N."/>
            <person name="O'Donnell K."/>
            <person name="Stajich J.E."/>
            <person name="Bonito G."/>
        </authorList>
    </citation>
    <scope>NUCLEOTIDE SEQUENCE</scope>
    <source>
        <strain evidence="15">KOD948</strain>
    </source>
</reference>
<evidence type="ECO:0000313" key="16">
    <source>
        <dbReference type="Proteomes" id="UP000726737"/>
    </source>
</evidence>
<keyword evidence="9" id="KW-0949">S-adenosyl-L-methionine</keyword>
<evidence type="ECO:0000256" key="1">
    <source>
        <dbReference type="ARBA" id="ARBA00001806"/>
    </source>
</evidence>
<evidence type="ECO:0000256" key="14">
    <source>
        <dbReference type="SAM" id="MobiDB-lite"/>
    </source>
</evidence>
<dbReference type="EC" id="2.1.1.290" evidence="5"/>
<dbReference type="Pfam" id="PF04072">
    <property type="entry name" value="LCM"/>
    <property type="match status" value="1"/>
</dbReference>
<comment type="catalytic activity">
    <reaction evidence="1">
        <text>7-[(3S)-3-amino-3-carboxypropyl]wyosine(37) in tRNA(Phe) + S-adenosyl-L-methionine = 7-[(3S)-(3-amino-3-methoxycarbonyl)propyl]wyosine(37) in tRNA(Phe) + S-adenosyl-L-homocysteine</text>
        <dbReference type="Rhea" id="RHEA:36903"/>
        <dbReference type="Rhea" id="RHEA-COMP:10379"/>
        <dbReference type="Rhea" id="RHEA-COMP:11844"/>
        <dbReference type="ChEBI" id="CHEBI:57856"/>
        <dbReference type="ChEBI" id="CHEBI:59789"/>
        <dbReference type="ChEBI" id="CHEBI:73543"/>
        <dbReference type="ChEBI" id="CHEBI:74275"/>
        <dbReference type="EC" id="2.1.1.290"/>
    </reaction>
</comment>
<dbReference type="InterPro" id="IPR029063">
    <property type="entry name" value="SAM-dependent_MTases_sf"/>
</dbReference>
<evidence type="ECO:0000256" key="3">
    <source>
        <dbReference type="ARBA" id="ARBA00010703"/>
    </source>
</evidence>
<dbReference type="PANTHER" id="PTHR46529">
    <property type="entry name" value="TRNA WYBUTOSINE-SYNTHESIZING PROTEIN 4"/>
    <property type="match status" value="1"/>
</dbReference>
<comment type="catalytic activity">
    <reaction evidence="13">
        <text>7-[(3S)-(3-amino-3-methoxycarbonyl)propyl]wyosine(37) in tRNA(Phe) + S-adenosyl-L-methionine + CO2 = wybutosine(37) in tRNA(Phe) + S-adenosyl-L-homocysteine + 2 H(+)</text>
        <dbReference type="Rhea" id="RHEA:37119"/>
        <dbReference type="Rhea" id="RHEA-COMP:11844"/>
        <dbReference type="Rhea" id="RHEA-COMP:11847"/>
        <dbReference type="ChEBI" id="CHEBI:15378"/>
        <dbReference type="ChEBI" id="CHEBI:16526"/>
        <dbReference type="ChEBI" id="CHEBI:57856"/>
        <dbReference type="ChEBI" id="CHEBI:59789"/>
        <dbReference type="ChEBI" id="CHEBI:73544"/>
        <dbReference type="ChEBI" id="CHEBI:74275"/>
        <dbReference type="EC" id="2.3.1.231"/>
    </reaction>
</comment>
<evidence type="ECO:0000256" key="2">
    <source>
        <dbReference type="ARBA" id="ARBA00004797"/>
    </source>
</evidence>
<dbReference type="GO" id="GO:0030488">
    <property type="term" value="P:tRNA methylation"/>
    <property type="evidence" value="ECO:0007669"/>
    <property type="project" value="TreeGrafter"/>
</dbReference>
<evidence type="ECO:0000256" key="10">
    <source>
        <dbReference type="ARBA" id="ARBA00022694"/>
    </source>
</evidence>
<dbReference type="EMBL" id="JAAAJA010000380">
    <property type="protein sequence ID" value="KAG0254850.1"/>
    <property type="molecule type" value="Genomic_DNA"/>
</dbReference>
<evidence type="ECO:0000256" key="7">
    <source>
        <dbReference type="ARBA" id="ARBA00022603"/>
    </source>
</evidence>
<keyword evidence="16" id="KW-1185">Reference proteome</keyword>
<dbReference type="GO" id="GO:0008175">
    <property type="term" value="F:tRNA methyltransferase activity"/>
    <property type="evidence" value="ECO:0007669"/>
    <property type="project" value="TreeGrafter"/>
</dbReference>
<dbReference type="Proteomes" id="UP000726737">
    <property type="component" value="Unassembled WGS sequence"/>
</dbReference>
<comment type="caution">
    <text evidence="15">The sequence shown here is derived from an EMBL/GenBank/DDBJ whole genome shotgun (WGS) entry which is preliminary data.</text>
</comment>
<evidence type="ECO:0000256" key="13">
    <source>
        <dbReference type="ARBA" id="ARBA00049250"/>
    </source>
</evidence>
<evidence type="ECO:0000256" key="8">
    <source>
        <dbReference type="ARBA" id="ARBA00022679"/>
    </source>
</evidence>
<keyword evidence="7 15" id="KW-0489">Methyltransferase</keyword>
<keyword evidence="10" id="KW-0819">tRNA processing</keyword>
<dbReference type="InterPro" id="IPR007213">
    <property type="entry name" value="Ppm1/Ppm2/Tcmp"/>
</dbReference>
<organism evidence="15 16">
    <name type="scientific">Mortierella polycephala</name>
    <dbReference type="NCBI Taxonomy" id="41804"/>
    <lineage>
        <taxon>Eukaryota</taxon>
        <taxon>Fungi</taxon>
        <taxon>Fungi incertae sedis</taxon>
        <taxon>Mucoromycota</taxon>
        <taxon>Mortierellomycotina</taxon>
        <taxon>Mortierellomycetes</taxon>
        <taxon>Mortierellales</taxon>
        <taxon>Mortierellaceae</taxon>
        <taxon>Mortierella</taxon>
    </lineage>
</organism>
<comment type="similarity">
    <text evidence="3">Belongs to the methyltransferase superfamily. LCMT family.</text>
</comment>
<evidence type="ECO:0000256" key="9">
    <source>
        <dbReference type="ARBA" id="ARBA00022691"/>
    </source>
</evidence>
<dbReference type="AlphaFoldDB" id="A0A9P6U0V9"/>
<gene>
    <name evidence="15" type="primary">LCMT2</name>
    <name evidence="15" type="ORF">BG011_005497</name>
</gene>
<dbReference type="Gene3D" id="3.40.50.150">
    <property type="entry name" value="Vaccinia Virus protein VP39"/>
    <property type="match status" value="1"/>
</dbReference>
<sequence>MDNAEVQAADLAIQGTNTSSITSKRSIERLGYLDRCHIPGVTEKDSPLMFKYVVPKPSRRSPVINRAYYQRTEAIRILVEGWIEECEALGIEECAIVNLGCGFDPTYFRLAKLWKTKKSRTKLKYVDVDYPTLITERLYMVRNESTLFDLLPENPSKDDVGEFISDTYSCLGIDLRRLDMLQMGLEAAGIKKDGARKPILVISEVVLAYLDAGESDRVIEFFAQYPEATFILHEQCIPVFDVDQEDENLHPFALTMFRHFERTMTPLKTLREYRSIEDHRNRLQSLGWSNCDILNMNLFTDYAILLTEADHHRISQLEPFDEHDELYWIGAYYFVAVATTNPSASTTTQSPDVLRHIGLRSKLQDAKSLSEDHVDEGSYVGTSATTTESSPPSPAIPYINIEWSEPPPFAGLDMNRKGHTLSILDDDAYVFGGFGLDASDHHEEQKVFQARGQQTRLGSTVQHNLVSGSTRTMPRSDDGPAPRVYHSAATTLDGSAIYIYGGRDGPNKVHNDVWRFTPRDGWEPLWRAKINQYSDNSLPKGLFKHTANMMTIAGREMMVVFGGRLASGEANDQVWAFDLEDGQWGHFPWRTAGAGHHFEGLFSHSSVVVKGPEQQDSLIVVGGIRGKDEKVLNTVWKVTLSISDDEPQCWVQAEQVVIKASTGGLLRPRFGHTSVKVGDDRIWILGGVSAPGLLQWHETIVEIELSQGTFKHIQASSFKELVMVGHATELDERRGRVISIGGGGTAQTRPRALKNHSRIGFKNCFGDYKTTNEAMGLGTVPLKVNPLNVHTMLGD</sequence>
<comment type="pathway">
    <text evidence="2">tRNA modification; wybutosine-tRNA(Phe) biosynthesis.</text>
</comment>
<evidence type="ECO:0000256" key="12">
    <source>
        <dbReference type="ARBA" id="ARBA00030847"/>
    </source>
</evidence>
<dbReference type="PANTHER" id="PTHR46529:SF1">
    <property type="entry name" value="TRNA WYBUTOSINE-SYNTHESIZING PROTEIN 4"/>
    <property type="match status" value="1"/>
</dbReference>
<feature type="region of interest" description="Disordered" evidence="14">
    <location>
        <begin position="367"/>
        <end position="393"/>
    </location>
</feature>
<evidence type="ECO:0000256" key="6">
    <source>
        <dbReference type="ARBA" id="ARBA00018045"/>
    </source>
</evidence>
<dbReference type="EC" id="2.3.1.231" evidence="4"/>
<name>A0A9P6U0V9_9FUNG</name>
<evidence type="ECO:0000256" key="4">
    <source>
        <dbReference type="ARBA" id="ARBA00012155"/>
    </source>
</evidence>
<dbReference type="OrthoDB" id="47172at2759"/>
<protein>
    <recommendedName>
        <fullName evidence="6">tRNA wybutosine-synthesizing protein 4</fullName>
        <ecNumber evidence="5">2.1.1.290</ecNumber>
        <ecNumber evidence="4">2.3.1.231</ecNumber>
    </recommendedName>
    <alternativeName>
        <fullName evidence="12">tRNA(Phe) (7-(3-amino-3-(methoxycarbonyl)propyl)wyosine(37)-N)-methoxycarbonyltransferase</fullName>
    </alternativeName>
    <alternativeName>
        <fullName evidence="11">tRNA(Phe) (7-(3-amino-3-carboxypropyl)wyosine(37)-O)-methyltransferase</fullName>
    </alternativeName>
</protein>
<feature type="compositionally biased region" description="Basic and acidic residues" evidence="14">
    <location>
        <begin position="367"/>
        <end position="376"/>
    </location>
</feature>
<evidence type="ECO:0000256" key="5">
    <source>
        <dbReference type="ARBA" id="ARBA00012779"/>
    </source>
</evidence>
<evidence type="ECO:0000256" key="11">
    <source>
        <dbReference type="ARBA" id="ARBA00029750"/>
    </source>
</evidence>
<dbReference type="SUPFAM" id="SSF53335">
    <property type="entry name" value="S-adenosyl-L-methionine-dependent methyltransferases"/>
    <property type="match status" value="1"/>
</dbReference>
<dbReference type="GO" id="GO:0031591">
    <property type="term" value="P:wybutosine biosynthetic process"/>
    <property type="evidence" value="ECO:0007669"/>
    <property type="project" value="TreeGrafter"/>
</dbReference>
<evidence type="ECO:0000313" key="15">
    <source>
        <dbReference type="EMBL" id="KAG0254850.1"/>
    </source>
</evidence>
<proteinExistence type="inferred from homology"/>
<dbReference type="Gene3D" id="2.120.10.80">
    <property type="entry name" value="Kelch-type beta propeller"/>
    <property type="match status" value="1"/>
</dbReference>
<dbReference type="SUPFAM" id="SSF117281">
    <property type="entry name" value="Kelch motif"/>
    <property type="match status" value="1"/>
</dbReference>
<dbReference type="Pfam" id="PF13418">
    <property type="entry name" value="Beta-prop_TYW4"/>
    <property type="match status" value="1"/>
</dbReference>
<accession>A0A9P6U0V9</accession>
<keyword evidence="8" id="KW-0808">Transferase</keyword>
<dbReference type="InterPro" id="IPR015915">
    <property type="entry name" value="Kelch-typ_b-propeller"/>
</dbReference>